<evidence type="ECO:0000256" key="1">
    <source>
        <dbReference type="SAM" id="Phobius"/>
    </source>
</evidence>
<sequence>MTGKNSFTYILINYLLIEFFLIFISSKSVILLIISLIIYIYLLLKDKNDDKKFSINYYSSIIFILFHYFLFTLSYAEILPWETAIVIFFIILIIYYNRKLSSLTNKSLINCLPFGKKTEEFDSSINVLVIKYILTNLCLYLYTLHLCLTTICTPEMYFNWFLIIKNCQFTYSNLHSSYTLAGGIIVSIPWTIVSIYYLMQYGFR</sequence>
<feature type="transmembrane region" description="Helical" evidence="1">
    <location>
        <begin position="55"/>
        <end position="72"/>
    </location>
</feature>
<dbReference type="EMBL" id="CAJNXB010003242">
    <property type="protein sequence ID" value="CAF3302734.1"/>
    <property type="molecule type" value="Genomic_DNA"/>
</dbReference>
<dbReference type="Proteomes" id="UP000663833">
    <property type="component" value="Unassembled WGS sequence"/>
</dbReference>
<evidence type="ECO:0000313" key="4">
    <source>
        <dbReference type="EMBL" id="CAF3365391.1"/>
    </source>
</evidence>
<dbReference type="Proteomes" id="UP000663872">
    <property type="component" value="Unassembled WGS sequence"/>
</dbReference>
<evidence type="ECO:0000313" key="6">
    <source>
        <dbReference type="EMBL" id="CAF3560884.1"/>
    </source>
</evidence>
<keyword evidence="1" id="KW-0812">Transmembrane</keyword>
<evidence type="ECO:0000313" key="2">
    <source>
        <dbReference type="EMBL" id="CAF3302734.1"/>
    </source>
</evidence>
<protein>
    <submittedName>
        <fullName evidence="3">Uncharacterized protein</fullName>
    </submittedName>
</protein>
<feature type="transmembrane region" description="Helical" evidence="1">
    <location>
        <begin position="20"/>
        <end position="43"/>
    </location>
</feature>
<reference evidence="3" key="1">
    <citation type="submission" date="2021-02" db="EMBL/GenBank/DDBJ databases">
        <authorList>
            <person name="Nowell W R."/>
        </authorList>
    </citation>
    <scope>NUCLEOTIDE SEQUENCE</scope>
</reference>
<evidence type="ECO:0000313" key="3">
    <source>
        <dbReference type="EMBL" id="CAF3327106.1"/>
    </source>
</evidence>
<organism evidence="3 7">
    <name type="scientific">Rotaria socialis</name>
    <dbReference type="NCBI Taxonomy" id="392032"/>
    <lineage>
        <taxon>Eukaryota</taxon>
        <taxon>Metazoa</taxon>
        <taxon>Spiralia</taxon>
        <taxon>Gnathifera</taxon>
        <taxon>Rotifera</taxon>
        <taxon>Eurotatoria</taxon>
        <taxon>Bdelloidea</taxon>
        <taxon>Philodinida</taxon>
        <taxon>Philodinidae</taxon>
        <taxon>Rotaria</taxon>
    </lineage>
</organism>
<dbReference type="OrthoDB" id="430659at2759"/>
<dbReference type="AlphaFoldDB" id="A0A817U127"/>
<dbReference type="Proteomes" id="UP000663865">
    <property type="component" value="Unassembled WGS sequence"/>
</dbReference>
<dbReference type="Proteomes" id="UP000663825">
    <property type="component" value="Unassembled WGS sequence"/>
</dbReference>
<accession>A0A817U127</accession>
<name>A0A817U127_9BILA</name>
<dbReference type="EMBL" id="CAJNYT010000072">
    <property type="protein sequence ID" value="CAF3327106.1"/>
    <property type="molecule type" value="Genomic_DNA"/>
</dbReference>
<dbReference type="Proteomes" id="UP000663869">
    <property type="component" value="Unassembled WGS sequence"/>
</dbReference>
<comment type="caution">
    <text evidence="3">The sequence shown here is derived from an EMBL/GenBank/DDBJ whole genome shotgun (WGS) entry which is preliminary data.</text>
</comment>
<feature type="transmembrane region" description="Helical" evidence="1">
    <location>
        <begin position="78"/>
        <end position="96"/>
    </location>
</feature>
<keyword evidence="1" id="KW-1133">Transmembrane helix</keyword>
<dbReference type="EMBL" id="CAJNYV010003334">
    <property type="protein sequence ID" value="CAF3560884.1"/>
    <property type="molecule type" value="Genomic_DNA"/>
</dbReference>
<dbReference type="EMBL" id="CAJNYU010001528">
    <property type="protein sequence ID" value="CAF3444795.1"/>
    <property type="molecule type" value="Genomic_DNA"/>
</dbReference>
<feature type="transmembrane region" description="Helical" evidence="1">
    <location>
        <begin position="178"/>
        <end position="199"/>
    </location>
</feature>
<proteinExistence type="predicted"/>
<keyword evidence="1" id="KW-0472">Membrane</keyword>
<gene>
    <name evidence="5" type="ORF">FME351_LOCUS12952</name>
    <name evidence="3" type="ORF">GRG538_LOCUS3087</name>
    <name evidence="6" type="ORF">KIK155_LOCUS18937</name>
    <name evidence="4" type="ORF">LUA448_LOCUS14340</name>
    <name evidence="2" type="ORF">TIS948_LOCUS18499</name>
</gene>
<evidence type="ECO:0000313" key="7">
    <source>
        <dbReference type="Proteomes" id="UP000663872"/>
    </source>
</evidence>
<feature type="transmembrane region" description="Helical" evidence="1">
    <location>
        <begin position="139"/>
        <end position="158"/>
    </location>
</feature>
<evidence type="ECO:0000313" key="5">
    <source>
        <dbReference type="EMBL" id="CAF3444795.1"/>
    </source>
</evidence>
<dbReference type="EMBL" id="CAJNYD010001803">
    <property type="protein sequence ID" value="CAF3365391.1"/>
    <property type="molecule type" value="Genomic_DNA"/>
</dbReference>